<dbReference type="GO" id="GO:0003677">
    <property type="term" value="F:DNA binding"/>
    <property type="evidence" value="ECO:0007669"/>
    <property type="project" value="UniProtKB-KW"/>
</dbReference>
<dbReference type="Pfam" id="PF23359">
    <property type="entry name" value="Lsr2_DNA-bd"/>
    <property type="match status" value="1"/>
</dbReference>
<evidence type="ECO:0000259" key="2">
    <source>
        <dbReference type="Pfam" id="PF23359"/>
    </source>
</evidence>
<dbReference type="EMBL" id="CP065959">
    <property type="protein sequence ID" value="QQC93890.1"/>
    <property type="molecule type" value="Genomic_DNA"/>
</dbReference>
<dbReference type="InterPro" id="IPR055370">
    <property type="entry name" value="Lsr2_DNA-bd"/>
</dbReference>
<gene>
    <name evidence="3" type="ORF">I8755_20925</name>
</gene>
<dbReference type="AlphaFoldDB" id="A0A7T4U228"/>
<reference evidence="3 4" key="1">
    <citation type="submission" date="2020-12" db="EMBL/GenBank/DDBJ databases">
        <title>Identification and biosynthesis of polyene macrolides produced by Streptomyces alfalfae Men-myco-93-63.</title>
        <authorList>
            <person name="Liu D."/>
            <person name="Li Y."/>
            <person name="Liu L."/>
            <person name="Han X."/>
            <person name="Shen F."/>
        </authorList>
    </citation>
    <scope>NUCLEOTIDE SEQUENCE [LARGE SCALE GENOMIC DNA]</scope>
    <source>
        <strain evidence="3 4">Men-myco-93-63</strain>
    </source>
</reference>
<evidence type="ECO:0000256" key="1">
    <source>
        <dbReference type="ARBA" id="ARBA00023125"/>
    </source>
</evidence>
<dbReference type="GO" id="GO:0016746">
    <property type="term" value="F:acyltransferase activity"/>
    <property type="evidence" value="ECO:0007669"/>
    <property type="project" value="InterPro"/>
</dbReference>
<feature type="domain" description="Lsr2 DNA-binding" evidence="2">
    <location>
        <begin position="78"/>
        <end position="112"/>
    </location>
</feature>
<organism evidence="3 4">
    <name type="scientific">Streptomyces alfalfae</name>
    <dbReference type="NCBI Taxonomy" id="1642299"/>
    <lineage>
        <taxon>Bacteria</taxon>
        <taxon>Bacillati</taxon>
        <taxon>Actinomycetota</taxon>
        <taxon>Actinomycetes</taxon>
        <taxon>Kitasatosporales</taxon>
        <taxon>Streptomycetaceae</taxon>
        <taxon>Streptomyces</taxon>
    </lineage>
</organism>
<keyword evidence="1" id="KW-0238">DNA-binding</keyword>
<proteinExistence type="predicted"/>
<protein>
    <submittedName>
        <fullName evidence="3">Lsr2 family protein</fullName>
    </submittedName>
</protein>
<accession>A0A7T4U228</accession>
<dbReference type="InterPro" id="IPR036625">
    <property type="entry name" value="E3-bd_dom_sf"/>
</dbReference>
<sequence length="120" mass="13165">MTNSDTPLAMEIFSEFQVARMATRRDINLQSQSRGSWDLVFTNYECSLPGRVMEKLPPEKSPVGEDLTLFALPGQKAAPSSSEVRAWARQAGFEVSARGRIKPEIVAAWHAAHPTSSSSS</sequence>
<evidence type="ECO:0000313" key="3">
    <source>
        <dbReference type="EMBL" id="QQC93890.1"/>
    </source>
</evidence>
<dbReference type="REBASE" id="497900">
    <property type="entry name" value="M.Sal9363ORF20925P"/>
</dbReference>
<name>A0A7T4U228_9ACTN</name>
<evidence type="ECO:0000313" key="4">
    <source>
        <dbReference type="Proteomes" id="UP000596130"/>
    </source>
</evidence>
<dbReference type="Proteomes" id="UP000596130">
    <property type="component" value="Chromosome"/>
</dbReference>
<dbReference type="Gene3D" id="4.10.320.10">
    <property type="entry name" value="E3-binding domain"/>
    <property type="match status" value="1"/>
</dbReference>